<gene>
    <name evidence="1" type="ORF">AV530_013329</name>
</gene>
<comment type="caution">
    <text evidence="1">The sequence shown here is derived from an EMBL/GenBank/DDBJ whole genome shotgun (WGS) entry which is preliminary data.</text>
</comment>
<dbReference type="EMBL" id="LSYS01006880">
    <property type="protein sequence ID" value="OPJ73910.1"/>
    <property type="molecule type" value="Genomic_DNA"/>
</dbReference>
<evidence type="ECO:0000313" key="1">
    <source>
        <dbReference type="EMBL" id="OPJ73910.1"/>
    </source>
</evidence>
<dbReference type="AlphaFoldDB" id="A0A1V4JP25"/>
<organism evidence="1 2">
    <name type="scientific">Patagioenas fasciata monilis</name>
    <dbReference type="NCBI Taxonomy" id="372326"/>
    <lineage>
        <taxon>Eukaryota</taxon>
        <taxon>Metazoa</taxon>
        <taxon>Chordata</taxon>
        <taxon>Craniata</taxon>
        <taxon>Vertebrata</taxon>
        <taxon>Euteleostomi</taxon>
        <taxon>Archelosauria</taxon>
        <taxon>Archosauria</taxon>
        <taxon>Dinosauria</taxon>
        <taxon>Saurischia</taxon>
        <taxon>Theropoda</taxon>
        <taxon>Coelurosauria</taxon>
        <taxon>Aves</taxon>
        <taxon>Neognathae</taxon>
        <taxon>Neoaves</taxon>
        <taxon>Columbimorphae</taxon>
        <taxon>Columbiformes</taxon>
        <taxon>Columbidae</taxon>
        <taxon>Patagioenas</taxon>
    </lineage>
</organism>
<reference evidence="1 2" key="1">
    <citation type="submission" date="2016-02" db="EMBL/GenBank/DDBJ databases">
        <title>Band-tailed pigeon sequencing and assembly.</title>
        <authorList>
            <person name="Soares A.E."/>
            <person name="Novak B.J."/>
            <person name="Rice E.S."/>
            <person name="O'Connell B."/>
            <person name="Chang D."/>
            <person name="Weber S."/>
            <person name="Shapiro B."/>
        </authorList>
    </citation>
    <scope>NUCLEOTIDE SEQUENCE [LARGE SCALE GENOMIC DNA]</scope>
    <source>
        <strain evidence="1">BTP2013</strain>
        <tissue evidence="1">Blood</tissue>
    </source>
</reference>
<evidence type="ECO:0000313" key="2">
    <source>
        <dbReference type="Proteomes" id="UP000190648"/>
    </source>
</evidence>
<dbReference type="Proteomes" id="UP000190648">
    <property type="component" value="Unassembled WGS sequence"/>
</dbReference>
<accession>A0A1V4JP25</accession>
<name>A0A1V4JP25_PATFA</name>
<keyword evidence="2" id="KW-1185">Reference proteome</keyword>
<proteinExistence type="predicted"/>
<protein>
    <submittedName>
        <fullName evidence="1">Uncharacterized protein</fullName>
    </submittedName>
</protein>
<sequence>MQTGSELFCYRYPAELGKNTNSRTLQQVRYILTVQNRKPQRPVLILHACEEDKTMLRAPVRALMEWHSLSLSSDAAV</sequence>